<feature type="compositionally biased region" description="Acidic residues" evidence="6">
    <location>
        <begin position="234"/>
        <end position="250"/>
    </location>
</feature>
<dbReference type="InterPro" id="IPR055347">
    <property type="entry name" value="UTP6_N"/>
</dbReference>
<evidence type="ECO:0000256" key="1">
    <source>
        <dbReference type="ARBA" id="ARBA00004604"/>
    </source>
</evidence>
<keyword evidence="4" id="KW-0677">Repeat</keyword>
<sequence>MARVDDKARYYLERAVPQLREFESKEIFSKDEIRTLVQKRTEYERLILSPNASPSDILAYIKWDCSLEDLRAKRCRRLKIKQSTSFRSQSRIFQTFERGLTKHPASRELWRAYLAFAAQEKATKRWRRIMTRALRMLPSDSALWVMAGRRAAGDGDMEGARGLFMRGCRFCTSDPLVWVEYARVEMEWLKRLEKKRGTEAFSASVSAIAAEAAKADKEKSRNVYEEGEGMALFDSDDEDGDGDDDDEDGDFSNNAILPKSLVSDPLAKNKKPVFSDEMVRKLAATPALEGAIPRAIFDTAVKQLFFSANAAETFFDLFVHFSATVPTAQPMLVAHVFTIMDTQYPNEAATWNCRAKKCLMGLNPNDAAFPRALGTALKIVKEGLADTTDKVQLAAKSSAWIDALLARSESGLDAGLRAVLEDTRRKLDRVGQEDAESKAGVEG</sequence>
<evidence type="ECO:0000313" key="9">
    <source>
        <dbReference type="Proteomes" id="UP001642501"/>
    </source>
</evidence>
<evidence type="ECO:0000256" key="4">
    <source>
        <dbReference type="ARBA" id="ARBA00022737"/>
    </source>
</evidence>
<protein>
    <submittedName>
        <fullName evidence="8">U3 snoRNP protein</fullName>
    </submittedName>
</protein>
<dbReference type="SMART" id="SM00386">
    <property type="entry name" value="HAT"/>
    <property type="match status" value="2"/>
</dbReference>
<accession>A0ABP0E5W2</accession>
<evidence type="ECO:0000256" key="5">
    <source>
        <dbReference type="ARBA" id="ARBA00023242"/>
    </source>
</evidence>
<comment type="caution">
    <text evidence="8">The sequence shown here is derived from an EMBL/GenBank/DDBJ whole genome shotgun (WGS) entry which is preliminary data.</text>
</comment>
<keyword evidence="9" id="KW-1185">Reference proteome</keyword>
<dbReference type="Proteomes" id="UP001642501">
    <property type="component" value="Unassembled WGS sequence"/>
</dbReference>
<feature type="domain" description="U3 small nucleolar RNA-associated protein 6 N-terminal" evidence="7">
    <location>
        <begin position="12"/>
        <end position="87"/>
    </location>
</feature>
<comment type="subcellular location">
    <subcellularLocation>
        <location evidence="1">Nucleus</location>
        <location evidence="1">Nucleolus</location>
    </subcellularLocation>
</comment>
<organism evidence="8 9">
    <name type="scientific">Sporothrix epigloea</name>
    <dbReference type="NCBI Taxonomy" id="1892477"/>
    <lineage>
        <taxon>Eukaryota</taxon>
        <taxon>Fungi</taxon>
        <taxon>Dikarya</taxon>
        <taxon>Ascomycota</taxon>
        <taxon>Pezizomycotina</taxon>
        <taxon>Sordariomycetes</taxon>
        <taxon>Sordariomycetidae</taxon>
        <taxon>Ophiostomatales</taxon>
        <taxon>Ophiostomataceae</taxon>
        <taxon>Sporothrix</taxon>
    </lineage>
</organism>
<keyword evidence="5" id="KW-0539">Nucleus</keyword>
<evidence type="ECO:0000259" key="7">
    <source>
        <dbReference type="Pfam" id="PF08640"/>
    </source>
</evidence>
<proteinExistence type="inferred from homology"/>
<dbReference type="InterPro" id="IPR013949">
    <property type="entry name" value="Utp6"/>
</dbReference>
<dbReference type="EMBL" id="CAWUOM010000199">
    <property type="protein sequence ID" value="CAK7275066.1"/>
    <property type="molecule type" value="Genomic_DNA"/>
</dbReference>
<evidence type="ECO:0000313" key="8">
    <source>
        <dbReference type="EMBL" id="CAK7275066.1"/>
    </source>
</evidence>
<dbReference type="Pfam" id="PF08640">
    <property type="entry name" value="U3_assoc_6"/>
    <property type="match status" value="1"/>
</dbReference>
<dbReference type="InterPro" id="IPR011990">
    <property type="entry name" value="TPR-like_helical_dom_sf"/>
</dbReference>
<dbReference type="PANTHER" id="PTHR23271">
    <property type="entry name" value="HEPATOCELLULAR CARCINOMA-ASSOCIATED ANTIGEN 66"/>
    <property type="match status" value="1"/>
</dbReference>
<dbReference type="PANTHER" id="PTHR23271:SF1">
    <property type="entry name" value="U3 SMALL NUCLEOLAR RNA-ASSOCIATED PROTEIN 6 HOMOLOG"/>
    <property type="match status" value="1"/>
</dbReference>
<feature type="region of interest" description="Disordered" evidence="6">
    <location>
        <begin position="228"/>
        <end position="250"/>
    </location>
</feature>
<comment type="similarity">
    <text evidence="2">Belongs to the UTP6 family.</text>
</comment>
<dbReference type="SUPFAM" id="SSF48452">
    <property type="entry name" value="TPR-like"/>
    <property type="match status" value="1"/>
</dbReference>
<keyword evidence="3" id="KW-0698">rRNA processing</keyword>
<name>A0ABP0E5W2_9PEZI</name>
<dbReference type="InterPro" id="IPR003107">
    <property type="entry name" value="HAT"/>
</dbReference>
<dbReference type="Gene3D" id="1.25.40.10">
    <property type="entry name" value="Tetratricopeptide repeat domain"/>
    <property type="match status" value="1"/>
</dbReference>
<evidence type="ECO:0000256" key="2">
    <source>
        <dbReference type="ARBA" id="ARBA00010734"/>
    </source>
</evidence>
<evidence type="ECO:0000256" key="3">
    <source>
        <dbReference type="ARBA" id="ARBA00022552"/>
    </source>
</evidence>
<reference evidence="8 9" key="1">
    <citation type="submission" date="2024-01" db="EMBL/GenBank/DDBJ databases">
        <authorList>
            <person name="Allen C."/>
            <person name="Tagirdzhanova G."/>
        </authorList>
    </citation>
    <scope>NUCLEOTIDE SEQUENCE [LARGE SCALE GENOMIC DNA]</scope>
    <source>
        <strain evidence="8 9">CBS 573.63</strain>
    </source>
</reference>
<evidence type="ECO:0000256" key="6">
    <source>
        <dbReference type="SAM" id="MobiDB-lite"/>
    </source>
</evidence>
<gene>
    <name evidence="8" type="primary">UTP6</name>
    <name evidence="8" type="ORF">SEPCBS57363_006487</name>
</gene>